<dbReference type="PROSITE" id="PS51281">
    <property type="entry name" value="TAP_C"/>
    <property type="match status" value="1"/>
</dbReference>
<dbReference type="GO" id="GO:0016973">
    <property type="term" value="P:poly(A)+ mRNA export from nucleus"/>
    <property type="evidence" value="ECO:0007669"/>
    <property type="project" value="TreeGrafter"/>
</dbReference>
<dbReference type="InterPro" id="IPR032675">
    <property type="entry name" value="LRR_dom_sf"/>
</dbReference>
<evidence type="ECO:0000259" key="9">
    <source>
        <dbReference type="PROSITE" id="PS50177"/>
    </source>
</evidence>
<evidence type="ECO:0000313" key="12">
    <source>
        <dbReference type="Proteomes" id="UP000694680"/>
    </source>
</evidence>
<keyword evidence="5" id="KW-0677">Repeat</keyword>
<sequence>MSKRFDSSQQAWDLTSFHTDPDLVSQDIKVVLHRKTNMEALIKIIEENIPQLTSLNLSHNCIQRLDELSELVTKVPHLKALNLSHNDLKTEHELDKLKGLKLVELWLVRNPLCDLFKDRSSYVRSVFYSGLLQMFTRELMIGVDMQSVFCLFHRYYSVYDSGDRQSLLGAYHDEALFSLTTPYNIQNSSGSSLREYFKDSRNLKRTKDSTMRFRLLKHRRLNVVALLNELPKTQSTASILTDAFWTFSVVIDDKSKESIKAFSRVFITVPAVDSGLSIINDQLFIRLATTEQISRAFVAPAPTPSSNPVPTLTAPQQEMLSTFSLKSGMKLEWSLKCLQDNEWDLNQAQLFLFQTAGKIPDVAFLK</sequence>
<evidence type="ECO:0000313" key="11">
    <source>
        <dbReference type="Ensembl" id="ENSGWIP00000004033.1"/>
    </source>
</evidence>
<feature type="domain" description="TAP-C" evidence="10">
    <location>
        <begin position="314"/>
        <end position="366"/>
    </location>
</feature>
<keyword evidence="7" id="KW-0694">RNA-binding</keyword>
<reference evidence="11" key="2">
    <citation type="submission" date="2025-08" db="UniProtKB">
        <authorList>
            <consortium name="Ensembl"/>
        </authorList>
    </citation>
    <scope>IDENTIFICATION</scope>
</reference>
<dbReference type="Pfam" id="PF24048">
    <property type="entry name" value="LRR_NXF1-5"/>
    <property type="match status" value="1"/>
</dbReference>
<dbReference type="SUPFAM" id="SSF46934">
    <property type="entry name" value="UBA-like"/>
    <property type="match status" value="1"/>
</dbReference>
<dbReference type="Gene3D" id="3.80.10.10">
    <property type="entry name" value="Ribonuclease Inhibitor"/>
    <property type="match status" value="1"/>
</dbReference>
<evidence type="ECO:0000256" key="3">
    <source>
        <dbReference type="ARBA" id="ARBA00022448"/>
    </source>
</evidence>
<dbReference type="Ensembl" id="ENSGWIT00000004336.1">
    <property type="protein sequence ID" value="ENSGWIP00000004033.1"/>
    <property type="gene ID" value="ENSGWIG00000002161.1"/>
</dbReference>
<dbReference type="PROSITE" id="PS50177">
    <property type="entry name" value="NTF2_DOMAIN"/>
    <property type="match status" value="1"/>
</dbReference>
<dbReference type="Proteomes" id="UP000694680">
    <property type="component" value="Chromosome 17"/>
</dbReference>
<dbReference type="Gene3D" id="1.10.8.10">
    <property type="entry name" value="DNA helicase RuvA subunit, C-terminal domain"/>
    <property type="match status" value="1"/>
</dbReference>
<dbReference type="AlphaFoldDB" id="A0A8C5DD50"/>
<organism evidence="11 12">
    <name type="scientific">Gouania willdenowi</name>
    <name type="common">Blunt-snouted clingfish</name>
    <name type="synonym">Lepadogaster willdenowi</name>
    <dbReference type="NCBI Taxonomy" id="441366"/>
    <lineage>
        <taxon>Eukaryota</taxon>
        <taxon>Metazoa</taxon>
        <taxon>Chordata</taxon>
        <taxon>Craniata</taxon>
        <taxon>Vertebrata</taxon>
        <taxon>Euteleostomi</taxon>
        <taxon>Actinopterygii</taxon>
        <taxon>Neopterygii</taxon>
        <taxon>Teleostei</taxon>
        <taxon>Neoteleostei</taxon>
        <taxon>Acanthomorphata</taxon>
        <taxon>Ovalentaria</taxon>
        <taxon>Blenniimorphae</taxon>
        <taxon>Blenniiformes</taxon>
        <taxon>Gobiesocoidei</taxon>
        <taxon>Gobiesocidae</taxon>
        <taxon>Gobiesocinae</taxon>
        <taxon>Gouania</taxon>
    </lineage>
</organism>
<gene>
    <name evidence="11" type="primary">LOC114479367</name>
</gene>
<dbReference type="CDD" id="cd14342">
    <property type="entry name" value="UBA_TAP-C"/>
    <property type="match status" value="1"/>
</dbReference>
<dbReference type="FunFam" id="3.10.450.50:FF:000004">
    <property type="entry name" value="Nuclear RNA export factor 1"/>
    <property type="match status" value="1"/>
</dbReference>
<dbReference type="InterPro" id="IPR032710">
    <property type="entry name" value="NTF2-like_dom_sf"/>
</dbReference>
<keyword evidence="3" id="KW-0813">Transport</keyword>
<evidence type="ECO:0000256" key="7">
    <source>
        <dbReference type="ARBA" id="ARBA00022884"/>
    </source>
</evidence>
<protein>
    <submittedName>
        <fullName evidence="11">Nuclear RNA export factor 1-like</fullName>
    </submittedName>
</protein>
<dbReference type="FunFam" id="1.10.8.10:FF:000018">
    <property type="entry name" value="Nuclear RNA export factor 1"/>
    <property type="match status" value="1"/>
</dbReference>
<keyword evidence="12" id="KW-1185">Reference proteome</keyword>
<reference evidence="11" key="1">
    <citation type="submission" date="2020-06" db="EMBL/GenBank/DDBJ databases">
        <authorList>
            <consortium name="Wellcome Sanger Institute Data Sharing"/>
        </authorList>
    </citation>
    <scope>NUCLEOTIDE SEQUENCE [LARGE SCALE GENOMIC DNA]</scope>
</reference>
<dbReference type="Pfam" id="PF03943">
    <property type="entry name" value="TAP_C"/>
    <property type="match status" value="1"/>
</dbReference>
<comment type="subcellular location">
    <subcellularLocation>
        <location evidence="1">Nucleus</location>
    </subcellularLocation>
</comment>
<keyword evidence="4" id="KW-0433">Leucine-rich repeat</keyword>
<evidence type="ECO:0000256" key="4">
    <source>
        <dbReference type="ARBA" id="ARBA00022614"/>
    </source>
</evidence>
<dbReference type="InterPro" id="IPR057125">
    <property type="entry name" value="NXF1/2/3/5-like_LRR"/>
</dbReference>
<evidence type="ECO:0000256" key="8">
    <source>
        <dbReference type="ARBA" id="ARBA00023242"/>
    </source>
</evidence>
<reference evidence="11" key="3">
    <citation type="submission" date="2025-09" db="UniProtKB">
        <authorList>
            <consortium name="Ensembl"/>
        </authorList>
    </citation>
    <scope>IDENTIFICATION</scope>
</reference>
<dbReference type="InterPro" id="IPR018222">
    <property type="entry name" value="Nuclear_transport_factor_2_euk"/>
</dbReference>
<feature type="domain" description="NTF2" evidence="9">
    <location>
        <begin position="147"/>
        <end position="285"/>
    </location>
</feature>
<proteinExistence type="inferred from homology"/>
<dbReference type="InterPro" id="IPR009060">
    <property type="entry name" value="UBA-like_sf"/>
</dbReference>
<dbReference type="GO" id="GO:0003723">
    <property type="term" value="F:RNA binding"/>
    <property type="evidence" value="ECO:0007669"/>
    <property type="project" value="UniProtKB-KW"/>
</dbReference>
<evidence type="ECO:0000256" key="6">
    <source>
        <dbReference type="ARBA" id="ARBA00022816"/>
    </source>
</evidence>
<accession>A0A8C5DD50</accession>
<dbReference type="PROSITE" id="PS51450">
    <property type="entry name" value="LRR"/>
    <property type="match status" value="2"/>
</dbReference>
<evidence type="ECO:0000259" key="10">
    <source>
        <dbReference type="PROSITE" id="PS51281"/>
    </source>
</evidence>
<dbReference type="SMART" id="SM00804">
    <property type="entry name" value="TAP_C"/>
    <property type="match status" value="1"/>
</dbReference>
<dbReference type="GO" id="GO:0005654">
    <property type="term" value="C:nucleoplasm"/>
    <property type="evidence" value="ECO:0007669"/>
    <property type="project" value="UniProtKB-ARBA"/>
</dbReference>
<comment type="similarity">
    <text evidence="2">Belongs to the NXF family.</text>
</comment>
<dbReference type="InterPro" id="IPR001611">
    <property type="entry name" value="Leu-rich_rpt"/>
</dbReference>
<evidence type="ECO:0000256" key="1">
    <source>
        <dbReference type="ARBA" id="ARBA00004123"/>
    </source>
</evidence>
<dbReference type="InterPro" id="IPR005637">
    <property type="entry name" value="TAP_C_dom"/>
</dbReference>
<dbReference type="SUPFAM" id="SSF52058">
    <property type="entry name" value="L domain-like"/>
    <property type="match status" value="1"/>
</dbReference>
<keyword evidence="8" id="KW-0539">Nucleus</keyword>
<dbReference type="GO" id="GO:0005635">
    <property type="term" value="C:nuclear envelope"/>
    <property type="evidence" value="ECO:0007669"/>
    <property type="project" value="UniProtKB-ARBA"/>
</dbReference>
<evidence type="ECO:0000256" key="2">
    <source>
        <dbReference type="ARBA" id="ARBA00009285"/>
    </source>
</evidence>
<evidence type="ECO:0000256" key="5">
    <source>
        <dbReference type="ARBA" id="ARBA00022737"/>
    </source>
</evidence>
<dbReference type="PANTHER" id="PTHR10662">
    <property type="entry name" value="NUCLEAR RNA EXPORT FACTOR"/>
    <property type="match status" value="1"/>
</dbReference>
<dbReference type="InterPro" id="IPR002075">
    <property type="entry name" value="NTF2_dom"/>
</dbReference>
<dbReference type="Gene3D" id="3.10.450.50">
    <property type="match status" value="1"/>
</dbReference>
<dbReference type="FunFam" id="3.80.10.10:FF:000384">
    <property type="entry name" value="Nuclear RNA export factor 1"/>
    <property type="match status" value="1"/>
</dbReference>
<keyword evidence="6" id="KW-0509">mRNA transport</keyword>
<dbReference type="InterPro" id="IPR030217">
    <property type="entry name" value="NXF_fam"/>
</dbReference>
<dbReference type="PANTHER" id="PTHR10662:SF22">
    <property type="entry name" value="NUCLEAR RNA EXPORT FACTOR 1"/>
    <property type="match status" value="1"/>
</dbReference>
<name>A0A8C5DD50_GOUWI</name>
<dbReference type="Pfam" id="PF22602">
    <property type="entry name" value="NXF_NTF2"/>
    <property type="match status" value="1"/>
</dbReference>
<dbReference type="SUPFAM" id="SSF54427">
    <property type="entry name" value="NTF2-like"/>
    <property type="match status" value="1"/>
</dbReference>